<feature type="transmembrane region" description="Helical" evidence="4">
    <location>
        <begin position="35"/>
        <end position="52"/>
    </location>
</feature>
<dbReference type="SUPFAM" id="SSF46689">
    <property type="entry name" value="Homeodomain-like"/>
    <property type="match status" value="1"/>
</dbReference>
<evidence type="ECO:0000256" key="1">
    <source>
        <dbReference type="ARBA" id="ARBA00023015"/>
    </source>
</evidence>
<proteinExistence type="predicted"/>
<dbReference type="Proteomes" id="UP001597197">
    <property type="component" value="Unassembled WGS sequence"/>
</dbReference>
<dbReference type="InterPro" id="IPR018062">
    <property type="entry name" value="HTH_AraC-typ_CS"/>
</dbReference>
<keyword evidence="1" id="KW-0805">Transcription regulation</keyword>
<feature type="transmembrane region" description="Helical" evidence="4">
    <location>
        <begin position="12"/>
        <end position="28"/>
    </location>
</feature>
<evidence type="ECO:0000256" key="4">
    <source>
        <dbReference type="SAM" id="Phobius"/>
    </source>
</evidence>
<dbReference type="RefSeq" id="WP_382317177.1">
    <property type="nucleotide sequence ID" value="NZ_JBHUFD010000018.1"/>
</dbReference>
<dbReference type="InterPro" id="IPR018060">
    <property type="entry name" value="HTH_AraC"/>
</dbReference>
<gene>
    <name evidence="6" type="ORF">ACFSDX_21110</name>
</gene>
<dbReference type="InterPro" id="IPR009057">
    <property type="entry name" value="Homeodomain-like_sf"/>
</dbReference>
<feature type="transmembrane region" description="Helical" evidence="4">
    <location>
        <begin position="204"/>
        <end position="225"/>
    </location>
</feature>
<evidence type="ECO:0000313" key="6">
    <source>
        <dbReference type="EMBL" id="MFD1874947.1"/>
    </source>
</evidence>
<feature type="transmembrane region" description="Helical" evidence="4">
    <location>
        <begin position="113"/>
        <end position="132"/>
    </location>
</feature>
<dbReference type="Pfam" id="PF12833">
    <property type="entry name" value="HTH_18"/>
    <property type="match status" value="1"/>
</dbReference>
<reference evidence="7" key="1">
    <citation type="journal article" date="2019" name="Int. J. Syst. Evol. Microbiol.">
        <title>The Global Catalogue of Microorganisms (GCM) 10K type strain sequencing project: providing services to taxonomists for standard genome sequencing and annotation.</title>
        <authorList>
            <consortium name="The Broad Institute Genomics Platform"/>
            <consortium name="The Broad Institute Genome Sequencing Center for Infectious Disease"/>
            <person name="Wu L."/>
            <person name="Ma J."/>
        </authorList>
    </citation>
    <scope>NUCLEOTIDE SEQUENCE [LARGE SCALE GENOMIC DNA]</scope>
    <source>
        <strain evidence="7">CGMCC 1.15795</strain>
    </source>
</reference>
<dbReference type="Gene3D" id="1.10.10.60">
    <property type="entry name" value="Homeodomain-like"/>
    <property type="match status" value="2"/>
</dbReference>
<feature type="transmembrane region" description="Helical" evidence="4">
    <location>
        <begin position="237"/>
        <end position="258"/>
    </location>
</feature>
<feature type="transmembrane region" description="Helical" evidence="4">
    <location>
        <begin position="72"/>
        <end position="92"/>
    </location>
</feature>
<keyword evidence="7" id="KW-1185">Reference proteome</keyword>
<keyword evidence="3" id="KW-0804">Transcription</keyword>
<keyword evidence="4" id="KW-0812">Transmembrane</keyword>
<feature type="transmembrane region" description="Helical" evidence="4">
    <location>
        <begin position="159"/>
        <end position="176"/>
    </location>
</feature>
<keyword evidence="4" id="KW-1133">Transmembrane helix</keyword>
<keyword evidence="2" id="KW-0238">DNA-binding</keyword>
<evidence type="ECO:0000259" key="5">
    <source>
        <dbReference type="PROSITE" id="PS01124"/>
    </source>
</evidence>
<organism evidence="6 7">
    <name type="scientific">Hymenobacter bucti</name>
    <dbReference type="NCBI Taxonomy" id="1844114"/>
    <lineage>
        <taxon>Bacteria</taxon>
        <taxon>Pseudomonadati</taxon>
        <taxon>Bacteroidota</taxon>
        <taxon>Cytophagia</taxon>
        <taxon>Cytophagales</taxon>
        <taxon>Hymenobacteraceae</taxon>
        <taxon>Hymenobacter</taxon>
    </lineage>
</organism>
<dbReference type="PROSITE" id="PS00041">
    <property type="entry name" value="HTH_ARAC_FAMILY_1"/>
    <property type="match status" value="1"/>
</dbReference>
<feature type="domain" description="HTH araC/xylS-type" evidence="5">
    <location>
        <begin position="315"/>
        <end position="419"/>
    </location>
</feature>
<sequence length="421" mass="47532">MLFHFGARSSLLLPFAFTSTLVTGWLLLRSLRRSNLPDALLALLLAVPTLQIGREMLAHAGWYDSHDGHTTVMLYLPWQLNLFLGPAYYLYFRSLTNQEFRLRLRTWQHLVPGFLQLGLMAAAAGYDLFYLVGVRGQPLPTEEGAKGPALVAIEALTHYLSYLQYGLLPAYCWWVLADYRRYRRYLDDNFSDTERLRFAGLRQLVVVQVLALVLSQLFTLASWKFGSLSEAASWNYFFLRGLLVYWLIAVGLQANYAAATTPLRFDTDPDPDLLTLPEPVAQLSPVPMAEVPAAPVAPEVELLAEPTPELLAWRDKLLALMSEQQPWLEPELTLTELAHRLRLTPGLLSKVINTGCGQNFNDFVNAYRVREAQRLLADPRFAHYSLVGVALESGFNSRSTFNRVFKKVVGQAPSELTRPKS</sequence>
<evidence type="ECO:0000313" key="7">
    <source>
        <dbReference type="Proteomes" id="UP001597197"/>
    </source>
</evidence>
<comment type="caution">
    <text evidence="6">The sequence shown here is derived from an EMBL/GenBank/DDBJ whole genome shotgun (WGS) entry which is preliminary data.</text>
</comment>
<dbReference type="PANTHER" id="PTHR43280:SF29">
    <property type="entry name" value="ARAC-FAMILY TRANSCRIPTIONAL REGULATOR"/>
    <property type="match status" value="1"/>
</dbReference>
<dbReference type="PROSITE" id="PS01124">
    <property type="entry name" value="HTH_ARAC_FAMILY_2"/>
    <property type="match status" value="1"/>
</dbReference>
<protein>
    <submittedName>
        <fullName evidence="6">Helix-turn-helix domain-containing protein</fullName>
    </submittedName>
</protein>
<keyword evidence="4" id="KW-0472">Membrane</keyword>
<dbReference type="PANTHER" id="PTHR43280">
    <property type="entry name" value="ARAC-FAMILY TRANSCRIPTIONAL REGULATOR"/>
    <property type="match status" value="1"/>
</dbReference>
<evidence type="ECO:0000256" key="2">
    <source>
        <dbReference type="ARBA" id="ARBA00023125"/>
    </source>
</evidence>
<accession>A0ABW4QZU2</accession>
<dbReference type="SMART" id="SM00342">
    <property type="entry name" value="HTH_ARAC"/>
    <property type="match status" value="1"/>
</dbReference>
<dbReference type="EMBL" id="JBHUFD010000018">
    <property type="protein sequence ID" value="MFD1874947.1"/>
    <property type="molecule type" value="Genomic_DNA"/>
</dbReference>
<name>A0ABW4QZU2_9BACT</name>
<evidence type="ECO:0000256" key="3">
    <source>
        <dbReference type="ARBA" id="ARBA00023163"/>
    </source>
</evidence>